<reference evidence="4" key="1">
    <citation type="journal article" date="2023" name="Insect Mol. Biol.">
        <title>Genome sequencing provides insights into the evolution of gene families encoding plant cell wall-degrading enzymes in longhorned beetles.</title>
        <authorList>
            <person name="Shin N.R."/>
            <person name="Okamura Y."/>
            <person name="Kirsch R."/>
            <person name="Pauchet Y."/>
        </authorList>
    </citation>
    <scope>NUCLEOTIDE SEQUENCE</scope>
    <source>
        <strain evidence="4">MMC_N1</strain>
    </source>
</reference>
<name>A0ABQ9JY30_9CUCU</name>
<dbReference type="Pfam" id="PF00379">
    <property type="entry name" value="Chitin_bind_4"/>
    <property type="match status" value="1"/>
</dbReference>
<accession>A0ABQ9JY30</accession>
<comment type="caution">
    <text evidence="4">The sequence shown here is derived from an EMBL/GenBank/DDBJ whole genome shotgun (WGS) entry which is preliminary data.</text>
</comment>
<feature type="signal peptide" evidence="3">
    <location>
        <begin position="1"/>
        <end position="18"/>
    </location>
</feature>
<keyword evidence="1" id="KW-0193">Cuticle</keyword>
<proteinExistence type="predicted"/>
<feature type="region of interest" description="Disordered" evidence="2">
    <location>
        <begin position="107"/>
        <end position="127"/>
    </location>
</feature>
<evidence type="ECO:0000313" key="5">
    <source>
        <dbReference type="Proteomes" id="UP001162164"/>
    </source>
</evidence>
<evidence type="ECO:0000256" key="3">
    <source>
        <dbReference type="SAM" id="SignalP"/>
    </source>
</evidence>
<evidence type="ECO:0000256" key="2">
    <source>
        <dbReference type="SAM" id="MobiDB-lite"/>
    </source>
</evidence>
<dbReference type="InterPro" id="IPR000618">
    <property type="entry name" value="Insect_cuticle"/>
</dbReference>
<dbReference type="PROSITE" id="PS51155">
    <property type="entry name" value="CHIT_BIND_RR_2"/>
    <property type="match status" value="1"/>
</dbReference>
<dbReference type="EMBL" id="JAPWTJ010000084">
    <property type="protein sequence ID" value="KAJ8983260.1"/>
    <property type="molecule type" value="Genomic_DNA"/>
</dbReference>
<feature type="chain" id="PRO_5045986156" evidence="3">
    <location>
        <begin position="19"/>
        <end position="127"/>
    </location>
</feature>
<evidence type="ECO:0000256" key="1">
    <source>
        <dbReference type="PROSITE-ProRule" id="PRU00497"/>
    </source>
</evidence>
<evidence type="ECO:0000313" key="4">
    <source>
        <dbReference type="EMBL" id="KAJ8983260.1"/>
    </source>
</evidence>
<dbReference type="Proteomes" id="UP001162164">
    <property type="component" value="Unassembled WGS sequence"/>
</dbReference>
<keyword evidence="5" id="KW-1185">Reference proteome</keyword>
<protein>
    <submittedName>
        <fullName evidence="4">Uncharacterized protein</fullName>
    </submittedName>
</protein>
<gene>
    <name evidence="4" type="ORF">NQ317_015609</name>
</gene>
<keyword evidence="3" id="KW-0732">Signal</keyword>
<organism evidence="4 5">
    <name type="scientific">Molorchus minor</name>
    <dbReference type="NCBI Taxonomy" id="1323400"/>
    <lineage>
        <taxon>Eukaryota</taxon>
        <taxon>Metazoa</taxon>
        <taxon>Ecdysozoa</taxon>
        <taxon>Arthropoda</taxon>
        <taxon>Hexapoda</taxon>
        <taxon>Insecta</taxon>
        <taxon>Pterygota</taxon>
        <taxon>Neoptera</taxon>
        <taxon>Endopterygota</taxon>
        <taxon>Coleoptera</taxon>
        <taxon>Polyphaga</taxon>
        <taxon>Cucujiformia</taxon>
        <taxon>Chrysomeloidea</taxon>
        <taxon>Cerambycidae</taxon>
        <taxon>Lamiinae</taxon>
        <taxon>Monochamini</taxon>
        <taxon>Molorchus</taxon>
    </lineage>
</organism>
<sequence>MDIPAFLWTAFCTQLVLSQTRHNQYASILQDTRNEPTPDGYFGYLYKTEDGIVSSARGDPSGVIHGTFSYTDPTGLKVNYNYNAGSRGPATARAPAAPTAAKYYNSPAPARYRYTEPEPDYEGQYYR</sequence>